<reference evidence="2 3" key="1">
    <citation type="submission" date="2024-06" db="EMBL/GenBank/DDBJ databases">
        <title>Genomic Encyclopedia of Type Strains, Phase IV (KMG-IV): sequencing the most valuable type-strain genomes for metagenomic binning, comparative biology and taxonomic classification.</title>
        <authorList>
            <person name="Goeker M."/>
        </authorList>
    </citation>
    <scope>NUCLEOTIDE SEQUENCE [LARGE SCALE GENOMIC DNA]</scope>
    <source>
        <strain evidence="2 3">DSM 17809</strain>
    </source>
</reference>
<gene>
    <name evidence="2" type="ORF">ABID41_001044</name>
</gene>
<evidence type="ECO:0000256" key="1">
    <source>
        <dbReference type="SAM" id="Phobius"/>
    </source>
</evidence>
<evidence type="ECO:0000313" key="3">
    <source>
        <dbReference type="Proteomes" id="UP001549110"/>
    </source>
</evidence>
<proteinExistence type="predicted"/>
<feature type="transmembrane region" description="Helical" evidence="1">
    <location>
        <begin position="21"/>
        <end position="41"/>
    </location>
</feature>
<dbReference type="Proteomes" id="UP001549110">
    <property type="component" value="Unassembled WGS sequence"/>
</dbReference>
<name>A0ABV2EFZ4_9CAUL</name>
<accession>A0ABV2EFZ4</accession>
<keyword evidence="1" id="KW-0472">Membrane</keyword>
<comment type="caution">
    <text evidence="2">The sequence shown here is derived from an EMBL/GenBank/DDBJ whole genome shotgun (WGS) entry which is preliminary data.</text>
</comment>
<keyword evidence="1" id="KW-0812">Transmembrane</keyword>
<dbReference type="EMBL" id="JBEPLU010000001">
    <property type="protein sequence ID" value="MET3525949.1"/>
    <property type="molecule type" value="Genomic_DNA"/>
</dbReference>
<protein>
    <submittedName>
        <fullName evidence="2">Uncharacterized protein</fullName>
    </submittedName>
</protein>
<keyword evidence="3" id="KW-1185">Reference proteome</keyword>
<organism evidence="2 3">
    <name type="scientific">Phenylobacterium koreense</name>
    <dbReference type="NCBI Taxonomy" id="266125"/>
    <lineage>
        <taxon>Bacteria</taxon>
        <taxon>Pseudomonadati</taxon>
        <taxon>Pseudomonadota</taxon>
        <taxon>Alphaproteobacteria</taxon>
        <taxon>Caulobacterales</taxon>
        <taxon>Caulobacteraceae</taxon>
        <taxon>Phenylobacterium</taxon>
    </lineage>
</organism>
<keyword evidence="1" id="KW-1133">Transmembrane helix</keyword>
<evidence type="ECO:0000313" key="2">
    <source>
        <dbReference type="EMBL" id="MET3525949.1"/>
    </source>
</evidence>
<sequence>MPRNVAFGGVSRGAARGLTSIACLAFVAVLAIAFWAGALWIGNTLIQLLAP</sequence>